<organism evidence="6 7">
    <name type="scientific">Aurantiacibacter flavus</name>
    <dbReference type="NCBI Taxonomy" id="3145232"/>
    <lineage>
        <taxon>Bacteria</taxon>
        <taxon>Pseudomonadati</taxon>
        <taxon>Pseudomonadota</taxon>
        <taxon>Alphaproteobacteria</taxon>
        <taxon>Sphingomonadales</taxon>
        <taxon>Erythrobacteraceae</taxon>
        <taxon>Aurantiacibacter</taxon>
    </lineage>
</organism>
<dbReference type="SMART" id="SM00564">
    <property type="entry name" value="PQQ"/>
    <property type="match status" value="6"/>
</dbReference>
<evidence type="ECO:0000256" key="4">
    <source>
        <dbReference type="SAM" id="SignalP"/>
    </source>
</evidence>
<dbReference type="Pfam" id="PF01011">
    <property type="entry name" value="PQQ"/>
    <property type="match status" value="1"/>
</dbReference>
<comment type="cofactor">
    <cofactor evidence="1">
        <name>pyrroloquinoline quinone</name>
        <dbReference type="ChEBI" id="CHEBI:58442"/>
    </cofactor>
</comment>
<protein>
    <submittedName>
        <fullName evidence="6">PQQ-binding-like beta-propeller repeat protein</fullName>
    </submittedName>
</protein>
<dbReference type="InterPro" id="IPR018391">
    <property type="entry name" value="PQQ_b-propeller_rpt"/>
</dbReference>
<keyword evidence="4" id="KW-0732">Signal</keyword>
<dbReference type="PROSITE" id="PS51257">
    <property type="entry name" value="PROKAR_LIPOPROTEIN"/>
    <property type="match status" value="1"/>
</dbReference>
<dbReference type="EMBL" id="JBDLBR010000003">
    <property type="protein sequence ID" value="MEN7537592.1"/>
    <property type="molecule type" value="Genomic_DNA"/>
</dbReference>
<keyword evidence="3" id="KW-0560">Oxidoreductase</keyword>
<dbReference type="SUPFAM" id="SSF50998">
    <property type="entry name" value="Quinoprotein alcohol dehydrogenase-like"/>
    <property type="match status" value="1"/>
</dbReference>
<evidence type="ECO:0000259" key="5">
    <source>
        <dbReference type="Pfam" id="PF01011"/>
    </source>
</evidence>
<feature type="domain" description="Pyrrolo-quinoline quinone repeat" evidence="5">
    <location>
        <begin position="43"/>
        <end position="622"/>
    </location>
</feature>
<dbReference type="InterPro" id="IPR002372">
    <property type="entry name" value="PQQ_rpt_dom"/>
</dbReference>
<dbReference type="Gene3D" id="2.140.10.10">
    <property type="entry name" value="Quinoprotein alcohol dehydrogenase-like superfamily"/>
    <property type="match status" value="1"/>
</dbReference>
<comment type="similarity">
    <text evidence="2">Belongs to the bacterial PQQ dehydrogenase family.</text>
</comment>
<dbReference type="RefSeq" id="WP_346785038.1">
    <property type="nucleotide sequence ID" value="NZ_JBDLBR010000003.1"/>
</dbReference>
<name>A0ABV0D0I8_9SPHN</name>
<evidence type="ECO:0000313" key="7">
    <source>
        <dbReference type="Proteomes" id="UP001484535"/>
    </source>
</evidence>
<feature type="chain" id="PRO_5047496969" evidence="4">
    <location>
        <begin position="23"/>
        <end position="658"/>
    </location>
</feature>
<evidence type="ECO:0000256" key="1">
    <source>
        <dbReference type="ARBA" id="ARBA00001931"/>
    </source>
</evidence>
<dbReference type="Proteomes" id="UP001484535">
    <property type="component" value="Unassembled WGS sequence"/>
</dbReference>
<accession>A0ABV0D0I8</accession>
<evidence type="ECO:0000256" key="3">
    <source>
        <dbReference type="ARBA" id="ARBA00023002"/>
    </source>
</evidence>
<gene>
    <name evidence="6" type="ORF">ABDJ38_10440</name>
</gene>
<sequence>MKRSLFSLGLIALLSACSTVVEVPAIGVGSTGLPVEDFDYAGWDAYLGGADSAQYSSLDQIDRSNVAQLEVVWEYATGEGQPPRFNPVVAGGRMYVLHGGGQLAALDPATGAELWRSELEGRIGMRGVNYWRSDDGADERLLIINNGMLRAVDAATGQVIEDFGNDGGVDLRDALPADIATPGSPLQTDNPGRIYRDTIIVSLPAGAYDYASAPANIHAYDVVTGALKWTFNVVPREGEFGADTWPDAPDRSKFGGVHNWSESTVDSELGLVYIPTGTARYDYFGGNREGDNLFANSIVALDAQTGERVWHYQTVHHDIWDFDLPTAPKLMTITKSGGPEEGAAIGERIPVLVQPTKQGWLFVLDRRTGEPVWPIVETPVPASDIPGEKASPTQPIPTWPLPYTRMSFTPDDINPLLPEEDQQALRELFATSRWEEGPYVPPSTRGTISFPGANGGANWGNVASDPERQRIYVVSRELPLLVKLNPDVRPEAKDAMPNGEGEDIIPYRWPTNFLLQSNGMVAIKPPFSFLTAYDMNSGEQIWRIPNGEIMTLEEQGVTGVGSQTPRGGPVATAGGLLFVGTATDRAFRARDADTGEVLWEHRFDAATEGVPAIYEADGRQFITVPVGGMGLFADGLGLPEPGPSRYVTFALPADKAGD</sequence>
<keyword evidence="7" id="KW-1185">Reference proteome</keyword>
<dbReference type="InterPro" id="IPR011047">
    <property type="entry name" value="Quinoprotein_ADH-like_sf"/>
</dbReference>
<dbReference type="PANTHER" id="PTHR32303">
    <property type="entry name" value="QUINOPROTEIN ALCOHOL DEHYDROGENASE (CYTOCHROME C)"/>
    <property type="match status" value="1"/>
</dbReference>
<feature type="signal peptide" evidence="4">
    <location>
        <begin position="1"/>
        <end position="22"/>
    </location>
</feature>
<evidence type="ECO:0000313" key="6">
    <source>
        <dbReference type="EMBL" id="MEN7537592.1"/>
    </source>
</evidence>
<reference evidence="6 7" key="1">
    <citation type="submission" date="2024-05" db="EMBL/GenBank/DDBJ databases">
        <authorList>
            <person name="Park S."/>
        </authorList>
    </citation>
    <scope>NUCLEOTIDE SEQUENCE [LARGE SCALE GENOMIC DNA]</scope>
    <source>
        <strain evidence="6 7">DGU5</strain>
    </source>
</reference>
<comment type="caution">
    <text evidence="6">The sequence shown here is derived from an EMBL/GenBank/DDBJ whole genome shotgun (WGS) entry which is preliminary data.</text>
</comment>
<dbReference type="PANTHER" id="PTHR32303:SF4">
    <property type="entry name" value="QUINOPROTEIN GLUCOSE DEHYDROGENASE"/>
    <property type="match status" value="1"/>
</dbReference>
<evidence type="ECO:0000256" key="2">
    <source>
        <dbReference type="ARBA" id="ARBA00008156"/>
    </source>
</evidence>
<proteinExistence type="inferred from homology"/>